<dbReference type="EMBL" id="JXUW01000003">
    <property type="protein sequence ID" value="KJE77809.1"/>
    <property type="molecule type" value="Genomic_DNA"/>
</dbReference>
<comment type="caution">
    <text evidence="1">The sequence shown here is derived from an EMBL/GenBank/DDBJ whole genome shotgun (WGS) entry which is preliminary data.</text>
</comment>
<protein>
    <recommendedName>
        <fullName evidence="3">Prenyltransferase and squalene oxidase repeat protein</fullName>
    </recommendedName>
</protein>
<reference evidence="1 2" key="1">
    <citation type="submission" date="2015-01" db="EMBL/GenBank/DDBJ databases">
        <title>Draft genome of the acidophilic iron oxidizer Ferrimicrobium acidiphilum strain T23.</title>
        <authorList>
            <person name="Poehlein A."/>
            <person name="Eisen S."/>
            <person name="Schloemann M."/>
            <person name="Johnson B.D."/>
            <person name="Daniel R."/>
            <person name="Muehling M."/>
        </authorList>
    </citation>
    <scope>NUCLEOTIDE SEQUENCE [LARGE SCALE GENOMIC DNA]</scope>
    <source>
        <strain evidence="1 2">T23</strain>
    </source>
</reference>
<evidence type="ECO:0008006" key="3">
    <source>
        <dbReference type="Google" id="ProtNLM"/>
    </source>
</evidence>
<organism evidence="1 2">
    <name type="scientific">Ferrimicrobium acidiphilum DSM 19497</name>
    <dbReference type="NCBI Taxonomy" id="1121877"/>
    <lineage>
        <taxon>Bacteria</taxon>
        <taxon>Bacillati</taxon>
        <taxon>Actinomycetota</taxon>
        <taxon>Acidimicrobiia</taxon>
        <taxon>Acidimicrobiales</taxon>
        <taxon>Acidimicrobiaceae</taxon>
        <taxon>Ferrimicrobium</taxon>
    </lineage>
</organism>
<dbReference type="Gene3D" id="1.50.10.20">
    <property type="match status" value="1"/>
</dbReference>
<dbReference type="eggNOG" id="COG3387">
    <property type="taxonomic scope" value="Bacteria"/>
</dbReference>
<evidence type="ECO:0000313" key="2">
    <source>
        <dbReference type="Proteomes" id="UP000032336"/>
    </source>
</evidence>
<dbReference type="SUPFAM" id="SSF48239">
    <property type="entry name" value="Terpenoid cyclases/Protein prenyltransferases"/>
    <property type="match status" value="1"/>
</dbReference>
<dbReference type="Proteomes" id="UP000032336">
    <property type="component" value="Unassembled WGS sequence"/>
</dbReference>
<dbReference type="GeneID" id="78371871"/>
<evidence type="ECO:0000313" key="1">
    <source>
        <dbReference type="EMBL" id="KJE77809.1"/>
    </source>
</evidence>
<gene>
    <name evidence="1" type="ORF">FEAC_05580</name>
</gene>
<dbReference type="RefSeq" id="WP_035389504.1">
    <property type="nucleotide sequence ID" value="NZ_JQKF01000013.1"/>
</dbReference>
<dbReference type="InterPro" id="IPR008930">
    <property type="entry name" value="Terpenoid_cyclase/PrenylTrfase"/>
</dbReference>
<proteinExistence type="predicted"/>
<dbReference type="STRING" id="1121877.FEAC_05580"/>
<dbReference type="AlphaFoldDB" id="A0A0D8FXX8"/>
<dbReference type="OrthoDB" id="5175804at2"/>
<name>A0A0D8FXX8_9ACTN</name>
<sequence>MIELEATLDSICALQDRRGLIPWAKGSHADPWNHTEAVVALTLGGRHRAAKRGIEWLASAVNRDGSYCQFFTSSAVLEPRIDLNNCLYPAVGLLAYLVSARDMSSVRSFLVSFDVTVDFVLDQQRSDGSFPWALSPDRTALEGSLLAGSSAMLLSLEAIEALDMMIGRNRPRIKEAASALCNYISDPHSQFLAKEAWAMDGYYPILAGVLDDVDASKRMKAFLLRHYVTGCGIQAIADSGWVTAAETAETAMALVRIGELGMARQMLQDIEQLRCGDGGYLTGWVLPDRVSFPSEEESAYSAAAVIIAHYLVALGRPSGLIEGILARE</sequence>
<accession>A0A0D8FXX8</accession>
<keyword evidence="2" id="KW-1185">Reference proteome</keyword>